<keyword evidence="1" id="KW-1133">Transmembrane helix</keyword>
<feature type="transmembrane region" description="Helical" evidence="1">
    <location>
        <begin position="20"/>
        <end position="38"/>
    </location>
</feature>
<dbReference type="Proteomes" id="UP000298284">
    <property type="component" value="Unassembled WGS sequence"/>
</dbReference>
<dbReference type="OrthoDB" id="9793581at2"/>
<dbReference type="RefSeq" id="WP_135528957.1">
    <property type="nucleotide sequence ID" value="NZ_SRKZ01000001.1"/>
</dbReference>
<keyword evidence="1" id="KW-0812">Transmembrane</keyword>
<comment type="caution">
    <text evidence="2">The sequence shown here is derived from an EMBL/GenBank/DDBJ whole genome shotgun (WGS) entry which is preliminary data.</text>
</comment>
<evidence type="ECO:0008006" key="4">
    <source>
        <dbReference type="Google" id="ProtNLM"/>
    </source>
</evidence>
<evidence type="ECO:0000256" key="1">
    <source>
        <dbReference type="SAM" id="Phobius"/>
    </source>
</evidence>
<accession>A0A4Z0MTP9</accession>
<evidence type="ECO:0000313" key="2">
    <source>
        <dbReference type="EMBL" id="TGD82800.1"/>
    </source>
</evidence>
<keyword evidence="3" id="KW-1185">Reference proteome</keyword>
<dbReference type="EMBL" id="SRKZ01000001">
    <property type="protein sequence ID" value="TGD82800.1"/>
    <property type="molecule type" value="Genomic_DNA"/>
</dbReference>
<dbReference type="AlphaFoldDB" id="A0A4Z0MTP9"/>
<gene>
    <name evidence="2" type="ORF">EU557_03190</name>
</gene>
<name>A0A4Z0MTP9_9BACT</name>
<sequence>MAIFSHRRHHVVGTPRGMTCYFFCVLLLVLCYMLAGRLNSPFADPYVRLPTISSSFCYRGLEHPITISLDANNHIFLQADEEIQSSLIRQVAEQHGIYFTTTQLSELDKTPYLGHRIEELPQWLSTTERERRSVVPGLSNVEDLGEYIAAGLQITRQQFGRSAYLALRADKSIAAPQIQSMIRLFQQHGFNRIYLIVEE</sequence>
<proteinExistence type="predicted"/>
<protein>
    <recommendedName>
        <fullName evidence="4">Biopolymer transporter ExbD</fullName>
    </recommendedName>
</protein>
<evidence type="ECO:0000313" key="3">
    <source>
        <dbReference type="Proteomes" id="UP000298284"/>
    </source>
</evidence>
<keyword evidence="1" id="KW-0472">Membrane</keyword>
<reference evidence="2 3" key="1">
    <citation type="submission" date="2019-04" db="EMBL/GenBank/DDBJ databases">
        <authorList>
            <person name="Feng G."/>
            <person name="Zhang J."/>
            <person name="Zhu H."/>
        </authorList>
    </citation>
    <scope>NUCLEOTIDE SEQUENCE [LARGE SCALE GENOMIC DNA]</scope>
    <source>
        <strain evidence="2 3">JCM 19491</strain>
    </source>
</reference>
<organism evidence="2 3">
    <name type="scientific">Hymenobacter wooponensis</name>
    <dbReference type="NCBI Taxonomy" id="1525360"/>
    <lineage>
        <taxon>Bacteria</taxon>
        <taxon>Pseudomonadati</taxon>
        <taxon>Bacteroidota</taxon>
        <taxon>Cytophagia</taxon>
        <taxon>Cytophagales</taxon>
        <taxon>Hymenobacteraceae</taxon>
        <taxon>Hymenobacter</taxon>
    </lineage>
</organism>